<keyword evidence="3" id="KW-1185">Reference proteome</keyword>
<accession>A0A915K5I9</accession>
<dbReference type="WBParaSite" id="nRc.2.0.1.t33603-RA">
    <property type="protein sequence ID" value="nRc.2.0.1.t33603-RA"/>
    <property type="gene ID" value="nRc.2.0.1.g33603"/>
</dbReference>
<evidence type="ECO:0000313" key="4">
    <source>
        <dbReference type="WBParaSite" id="nRc.2.0.1.t33603-RA"/>
    </source>
</evidence>
<evidence type="ECO:0000256" key="2">
    <source>
        <dbReference type="ARBA" id="ARBA00023266"/>
    </source>
</evidence>
<dbReference type="PANTHER" id="PTHR23300:SF0">
    <property type="entry name" value="METHANETHIOL OXIDASE"/>
    <property type="match status" value="1"/>
</dbReference>
<evidence type="ECO:0000313" key="3">
    <source>
        <dbReference type="Proteomes" id="UP000887565"/>
    </source>
</evidence>
<dbReference type="AlphaFoldDB" id="A0A915K5I9"/>
<keyword evidence="2" id="KW-0711">Selenium</keyword>
<reference evidence="4" key="1">
    <citation type="submission" date="2022-11" db="UniProtKB">
        <authorList>
            <consortium name="WormBaseParasite"/>
        </authorList>
    </citation>
    <scope>IDENTIFICATION</scope>
</reference>
<dbReference type="PANTHER" id="PTHR23300">
    <property type="entry name" value="METHANETHIOL OXIDASE"/>
    <property type="match status" value="1"/>
</dbReference>
<dbReference type="InterPro" id="IPR008826">
    <property type="entry name" value="Se-bd"/>
</dbReference>
<dbReference type="GO" id="GO:0008430">
    <property type="term" value="F:selenium binding"/>
    <property type="evidence" value="ECO:0007669"/>
    <property type="project" value="InterPro"/>
</dbReference>
<sequence>MIIIVKKKASSMDCSNSHCERENSDDASLKWDLMNFGDPWTAVKCSKKESIVYVSCINPRRDKPDYLAVVDVDDNSPTFCKVQAAFKSLHNYLDYVSKMCRNAPLVQPFQVVHRVHMPGLGDEVHHFGWNHCVGCRCDPNMKRSHLLMPSLHSNQIHVIDATKPKQPIYYKIGLLVAQTDLSLLNPCGRRKETIDLNEHNISFPHTVHCLPSGKIMVSFMGDGNDKAQGNFAVIDGETFEFEGKWSNENAPFGYDFWYKPNLNILISSSWGSPNVIKSGLFEKSDLGVKYGHYLYFWDYTTKKRIQTMDLGLDDGCMALEVRMCHDPQSSHGYVVTGVGGSIFHFWQESPERPALQEYTVI</sequence>
<dbReference type="Pfam" id="PF05694">
    <property type="entry name" value="SBP56"/>
    <property type="match status" value="1"/>
</dbReference>
<proteinExistence type="inferred from homology"/>
<comment type="similarity">
    <text evidence="1">Belongs to the selenium-binding protein family.</text>
</comment>
<dbReference type="Proteomes" id="UP000887565">
    <property type="component" value="Unplaced"/>
</dbReference>
<name>A0A915K5I9_ROMCU</name>
<dbReference type="SUPFAM" id="SSF75011">
    <property type="entry name" value="3-carboxy-cis,cis-mucoante lactonizing enzyme"/>
    <property type="match status" value="1"/>
</dbReference>
<protein>
    <submittedName>
        <fullName evidence="4">Selenium-binding protein 1</fullName>
    </submittedName>
</protein>
<organism evidence="3 4">
    <name type="scientific">Romanomermis culicivorax</name>
    <name type="common">Nematode worm</name>
    <dbReference type="NCBI Taxonomy" id="13658"/>
    <lineage>
        <taxon>Eukaryota</taxon>
        <taxon>Metazoa</taxon>
        <taxon>Ecdysozoa</taxon>
        <taxon>Nematoda</taxon>
        <taxon>Enoplea</taxon>
        <taxon>Dorylaimia</taxon>
        <taxon>Mermithida</taxon>
        <taxon>Mermithoidea</taxon>
        <taxon>Mermithidae</taxon>
        <taxon>Romanomermis</taxon>
    </lineage>
</organism>
<evidence type="ECO:0000256" key="1">
    <source>
        <dbReference type="ARBA" id="ARBA00005606"/>
    </source>
</evidence>